<dbReference type="EMBL" id="MHNW01000004">
    <property type="protein sequence ID" value="OGZ54673.1"/>
    <property type="molecule type" value="Genomic_DNA"/>
</dbReference>
<reference evidence="1 2" key="1">
    <citation type="journal article" date="2016" name="Nat. Commun.">
        <title>Thousands of microbial genomes shed light on interconnected biogeochemical processes in an aquifer system.</title>
        <authorList>
            <person name="Anantharaman K."/>
            <person name="Brown C.T."/>
            <person name="Hug L.A."/>
            <person name="Sharon I."/>
            <person name="Castelle C.J."/>
            <person name="Probst A.J."/>
            <person name="Thomas B.C."/>
            <person name="Singh A."/>
            <person name="Wilkins M.J."/>
            <person name="Karaoz U."/>
            <person name="Brodie E.L."/>
            <person name="Williams K.H."/>
            <person name="Hubbard S.S."/>
            <person name="Banfield J.F."/>
        </authorList>
    </citation>
    <scope>NUCLEOTIDE SEQUENCE [LARGE SCALE GENOMIC DNA]</scope>
</reference>
<comment type="caution">
    <text evidence="1">The sequence shown here is derived from an EMBL/GenBank/DDBJ whole genome shotgun (WGS) entry which is preliminary data.</text>
</comment>
<dbReference type="SUPFAM" id="SSF53335">
    <property type="entry name" value="S-adenosyl-L-methionine-dependent methyltransferases"/>
    <property type="match status" value="1"/>
</dbReference>
<evidence type="ECO:0008006" key="3">
    <source>
        <dbReference type="Google" id="ProtNLM"/>
    </source>
</evidence>
<dbReference type="PANTHER" id="PTHR40036">
    <property type="entry name" value="MACROCIN O-METHYLTRANSFERASE"/>
    <property type="match status" value="1"/>
</dbReference>
<dbReference type="STRING" id="1802126.A3B25_03590"/>
<protein>
    <recommendedName>
        <fullName evidence="3">Methyltransferase</fullName>
    </recommendedName>
</protein>
<dbReference type="Pfam" id="PF05711">
    <property type="entry name" value="TylF"/>
    <property type="match status" value="1"/>
</dbReference>
<evidence type="ECO:0000313" key="2">
    <source>
        <dbReference type="Proteomes" id="UP000179106"/>
    </source>
</evidence>
<name>A0A1G2GWV2_9BACT</name>
<sequence>MARFLTRPTKIKTTIFQRLNLILKFYRISYSIECPHSEGEMIRVASAILSLEPSKQSVIVEAGSYKGGSTSKLCLAAHLAGKKLYVFDSFEGIPENQEQHRKNIFGGAARFNKGDYSGSLDEVKAAVSKFGDINSCEFIKGWFENTMPGFKEPVGVAYIDVDLQSSTKTCLKYLYPLVVPNGRIFSQDGHLPLVIELLNDKTFWENEIGVKKPSIEDVGKKKLLEIEK</sequence>
<dbReference type="PANTHER" id="PTHR40036:SF1">
    <property type="entry name" value="MACROCIN O-METHYLTRANSFERASE"/>
    <property type="match status" value="1"/>
</dbReference>
<dbReference type="Gene3D" id="3.40.50.150">
    <property type="entry name" value="Vaccinia Virus protein VP39"/>
    <property type="match status" value="1"/>
</dbReference>
<dbReference type="InterPro" id="IPR029063">
    <property type="entry name" value="SAM-dependent_MTases_sf"/>
</dbReference>
<organism evidence="1 2">
    <name type="scientific">Candidatus Ryanbacteria bacterium RIFCSPLOWO2_01_FULL_48_26</name>
    <dbReference type="NCBI Taxonomy" id="1802126"/>
    <lineage>
        <taxon>Bacteria</taxon>
        <taxon>Candidatus Ryaniibacteriota</taxon>
    </lineage>
</organism>
<gene>
    <name evidence="1" type="ORF">A3B25_03590</name>
</gene>
<dbReference type="Proteomes" id="UP000179106">
    <property type="component" value="Unassembled WGS sequence"/>
</dbReference>
<accession>A0A1G2GWV2</accession>
<dbReference type="AlphaFoldDB" id="A0A1G2GWV2"/>
<dbReference type="InterPro" id="IPR008884">
    <property type="entry name" value="TylF_MeTrfase"/>
</dbReference>
<evidence type="ECO:0000313" key="1">
    <source>
        <dbReference type="EMBL" id="OGZ54673.1"/>
    </source>
</evidence>
<proteinExistence type="predicted"/>